<protein>
    <recommendedName>
        <fullName evidence="2">Phage gp6-like head-tail connector protein</fullName>
    </recommendedName>
</protein>
<accession>A0A8S5Q6P5</accession>
<dbReference type="Pfam" id="PF24829">
    <property type="entry name" value="Phage_connect_2"/>
    <property type="match status" value="1"/>
</dbReference>
<proteinExistence type="predicted"/>
<reference evidence="1" key="1">
    <citation type="journal article" date="2021" name="Proc. Natl. Acad. Sci. U.S.A.">
        <title>A Catalog of Tens of Thousands of Viruses from Human Metagenomes Reveals Hidden Associations with Chronic Diseases.</title>
        <authorList>
            <person name="Tisza M.J."/>
            <person name="Buck C.B."/>
        </authorList>
    </citation>
    <scope>NUCLEOTIDE SEQUENCE</scope>
    <source>
        <strain evidence="1">Ctf8W5</strain>
    </source>
</reference>
<name>A0A8S5Q6P5_9CAUD</name>
<evidence type="ECO:0008006" key="2">
    <source>
        <dbReference type="Google" id="ProtNLM"/>
    </source>
</evidence>
<sequence length="107" mass="11979">MTTEQKEKILKKVKKSAGIPETVTVYDERIDDLIEAAVIKMRTGGVPKSVIDEGSSLVISCISHYVCYELRGDTGETKDANWHHTEFEDLEFLLSLEKEGATMEGML</sequence>
<dbReference type="EMBL" id="BK015597">
    <property type="protein sequence ID" value="DAE14999.1"/>
    <property type="molecule type" value="Genomic_DNA"/>
</dbReference>
<organism evidence="1">
    <name type="scientific">Siphoviridae sp. ctf8W5</name>
    <dbReference type="NCBI Taxonomy" id="2825595"/>
    <lineage>
        <taxon>Viruses</taxon>
        <taxon>Duplodnaviria</taxon>
        <taxon>Heunggongvirae</taxon>
        <taxon>Uroviricota</taxon>
        <taxon>Caudoviricetes</taxon>
    </lineage>
</organism>
<dbReference type="InterPro" id="IPR056951">
    <property type="entry name" value="Phage_connect_2"/>
</dbReference>
<evidence type="ECO:0000313" key="1">
    <source>
        <dbReference type="EMBL" id="DAE14999.1"/>
    </source>
</evidence>